<feature type="signal peptide" evidence="7">
    <location>
        <begin position="1"/>
        <end position="22"/>
    </location>
</feature>
<evidence type="ECO:0000259" key="8">
    <source>
        <dbReference type="PROSITE" id="PS50940"/>
    </source>
</evidence>
<feature type="compositionally biased region" description="Acidic residues" evidence="6">
    <location>
        <begin position="26"/>
        <end position="39"/>
    </location>
</feature>
<evidence type="ECO:0000313" key="10">
    <source>
        <dbReference type="Proteomes" id="UP001054837"/>
    </source>
</evidence>
<evidence type="ECO:0000256" key="2">
    <source>
        <dbReference type="ARBA" id="ARBA00022729"/>
    </source>
</evidence>
<dbReference type="GO" id="GO:0008061">
    <property type="term" value="F:chitin binding"/>
    <property type="evidence" value="ECO:0007669"/>
    <property type="project" value="UniProtKB-KW"/>
</dbReference>
<dbReference type="AlphaFoldDB" id="A0AAV4SD33"/>
<evidence type="ECO:0000256" key="4">
    <source>
        <dbReference type="ARBA" id="ARBA00023157"/>
    </source>
</evidence>
<evidence type="ECO:0000256" key="1">
    <source>
        <dbReference type="ARBA" id="ARBA00022669"/>
    </source>
</evidence>
<dbReference type="EMBL" id="BPLQ01007478">
    <property type="protein sequence ID" value="GIY30335.1"/>
    <property type="molecule type" value="Genomic_DNA"/>
</dbReference>
<evidence type="ECO:0000256" key="3">
    <source>
        <dbReference type="ARBA" id="ARBA00022737"/>
    </source>
</evidence>
<name>A0AAV4SD33_9ARAC</name>
<keyword evidence="2 7" id="KW-0732">Signal</keyword>
<feature type="domain" description="Chitin-binding type-2" evidence="8">
    <location>
        <begin position="191"/>
        <end position="246"/>
    </location>
</feature>
<proteinExistence type="predicted"/>
<sequence>MDLKEALLAIFLLLSITYITVADKGDDNDDDDDDDDDGQPDYCPDPNGMYPNPSDCTTFYNCIDGQAISMSCAPGLNFDPESKMCNFPDQVKCKNECKSPNGMFPSQHRCDEFVLCTNNKPKKQRCKKGLYFDANLQVCNYKDQVLCNLPGKKSNKTKGSGNGKGKGKGEGRSDNEEKKKGHKELAAASVRSVCPKARGLFAHADSCHKFYQCYDGEVLMKTCPDGLLFDSDKHECAYAKEVECGERKAMSDYASKYEYDP</sequence>
<dbReference type="Gene3D" id="2.170.140.10">
    <property type="entry name" value="Chitin binding domain"/>
    <property type="match status" value="3"/>
</dbReference>
<evidence type="ECO:0000256" key="7">
    <source>
        <dbReference type="SAM" id="SignalP"/>
    </source>
</evidence>
<dbReference type="SMART" id="SM00494">
    <property type="entry name" value="ChtBD2"/>
    <property type="match status" value="3"/>
</dbReference>
<dbReference type="GO" id="GO:0005576">
    <property type="term" value="C:extracellular region"/>
    <property type="evidence" value="ECO:0007669"/>
    <property type="project" value="InterPro"/>
</dbReference>
<feature type="domain" description="Chitin-binding type-2" evidence="8">
    <location>
        <begin position="97"/>
        <end position="149"/>
    </location>
</feature>
<keyword evidence="1" id="KW-0147">Chitin-binding</keyword>
<feature type="domain" description="Chitin-binding type-2" evidence="8">
    <location>
        <begin position="40"/>
        <end position="95"/>
    </location>
</feature>
<feature type="compositionally biased region" description="Basic and acidic residues" evidence="6">
    <location>
        <begin position="167"/>
        <end position="184"/>
    </location>
</feature>
<organism evidence="9 10">
    <name type="scientific">Caerostris darwini</name>
    <dbReference type="NCBI Taxonomy" id="1538125"/>
    <lineage>
        <taxon>Eukaryota</taxon>
        <taxon>Metazoa</taxon>
        <taxon>Ecdysozoa</taxon>
        <taxon>Arthropoda</taxon>
        <taxon>Chelicerata</taxon>
        <taxon>Arachnida</taxon>
        <taxon>Araneae</taxon>
        <taxon>Araneomorphae</taxon>
        <taxon>Entelegynae</taxon>
        <taxon>Araneoidea</taxon>
        <taxon>Araneidae</taxon>
        <taxon>Caerostris</taxon>
    </lineage>
</organism>
<evidence type="ECO:0000256" key="5">
    <source>
        <dbReference type="ARBA" id="ARBA00023180"/>
    </source>
</evidence>
<feature type="region of interest" description="Disordered" evidence="6">
    <location>
        <begin position="155"/>
        <end position="184"/>
    </location>
</feature>
<reference evidence="9 10" key="1">
    <citation type="submission" date="2021-06" db="EMBL/GenBank/DDBJ databases">
        <title>Caerostris darwini draft genome.</title>
        <authorList>
            <person name="Kono N."/>
            <person name="Arakawa K."/>
        </authorList>
    </citation>
    <scope>NUCLEOTIDE SEQUENCE [LARGE SCALE GENOMIC DNA]</scope>
</reference>
<feature type="region of interest" description="Disordered" evidence="6">
    <location>
        <begin position="24"/>
        <end position="48"/>
    </location>
</feature>
<dbReference type="PROSITE" id="PS50940">
    <property type="entry name" value="CHIT_BIND_II"/>
    <property type="match status" value="3"/>
</dbReference>
<dbReference type="Proteomes" id="UP001054837">
    <property type="component" value="Unassembled WGS sequence"/>
</dbReference>
<evidence type="ECO:0000256" key="6">
    <source>
        <dbReference type="SAM" id="MobiDB-lite"/>
    </source>
</evidence>
<keyword evidence="4" id="KW-1015">Disulfide bond</keyword>
<dbReference type="InterPro" id="IPR036508">
    <property type="entry name" value="Chitin-bd_dom_sf"/>
</dbReference>
<dbReference type="Pfam" id="PF01607">
    <property type="entry name" value="CBM_14"/>
    <property type="match status" value="3"/>
</dbReference>
<dbReference type="InterPro" id="IPR051940">
    <property type="entry name" value="Chitin_bind-dev_reg"/>
</dbReference>
<keyword evidence="10" id="KW-1185">Reference proteome</keyword>
<protein>
    <recommendedName>
        <fullName evidence="8">Chitin-binding type-2 domain-containing protein</fullName>
    </recommendedName>
</protein>
<evidence type="ECO:0000313" key="9">
    <source>
        <dbReference type="EMBL" id="GIY30335.1"/>
    </source>
</evidence>
<dbReference type="InterPro" id="IPR002557">
    <property type="entry name" value="Chitin-bd_dom"/>
</dbReference>
<dbReference type="PANTHER" id="PTHR23301">
    <property type="entry name" value="CHITIN BINDING PERITROPHIN-A"/>
    <property type="match status" value="1"/>
</dbReference>
<keyword evidence="5" id="KW-0325">Glycoprotein</keyword>
<keyword evidence="3" id="KW-0677">Repeat</keyword>
<accession>A0AAV4SD33</accession>
<feature type="chain" id="PRO_5043327121" description="Chitin-binding type-2 domain-containing protein" evidence="7">
    <location>
        <begin position="23"/>
        <end position="261"/>
    </location>
</feature>
<dbReference type="SUPFAM" id="SSF57625">
    <property type="entry name" value="Invertebrate chitin-binding proteins"/>
    <property type="match status" value="3"/>
</dbReference>
<gene>
    <name evidence="9" type="ORF">CDAR_125961</name>
</gene>
<comment type="caution">
    <text evidence="9">The sequence shown here is derived from an EMBL/GenBank/DDBJ whole genome shotgun (WGS) entry which is preliminary data.</text>
</comment>
<dbReference type="PANTHER" id="PTHR23301:SF0">
    <property type="entry name" value="CHITIN-BINDING TYPE-2 DOMAIN-CONTAINING PROTEIN-RELATED"/>
    <property type="match status" value="1"/>
</dbReference>